<evidence type="ECO:0000313" key="9">
    <source>
        <dbReference type="EMBL" id="OKL45380.1"/>
    </source>
</evidence>
<protein>
    <recommendedName>
        <fullName evidence="7">D-lactate dehydrogenase (cytochrome)</fullName>
        <ecNumber evidence="7">1.1.2.4</ecNumber>
    </recommendedName>
</protein>
<dbReference type="AlphaFoldDB" id="A0A1U7JKV8"/>
<sequence length="472" mass="50484">MSLAALQVPVQRNDAGLAAVMPKLSELFGDRFQTSQAIREQHGHTTSWLPNQLPDGVVFALSTDDVASAVRLCHEHRVPIIPFGTGSSLEGHVNAPGGGISVDLSQMNQIVAVHPEDLDCVVQAGVTRKQLNDYIRDTGLFFPIDPGADASLGGMAATRASGTNAVRYGTMKDAVLALTVVMPDGSVIKTGGRAKKSSAGYDLTRLMVGSEGTLGIITELTLKLFGVPEAVSAAICHYPDVASACNTVINAIQCGIPVARIELLDELQVKAVNSYSKLSLKEAPTLLVEFHGSESSVKEQVELFASISEEFGGSDFEWATRPEDRTRLWAARHDAYWAGQSLQPGKRSLSTDVCVPISRLADCVVATQEDIKTTGLTAPIVGHVGDGNFHVLVLADDTDADELERVEAFIERLNYRAIEMGGTCTGEHGVGQGKMKYMAREHGPALAVMASIKRSLDPLNIMNPGKIVRIDE</sequence>
<reference evidence="9 10" key="1">
    <citation type="submission" date="2016-03" db="EMBL/GenBank/DDBJ databases">
        <title>Genome sequence of Nesiotobacter sp. nov., a moderately halophilic alphaproteobacterium isolated from the Yellow Sea, China.</title>
        <authorList>
            <person name="Zhang G."/>
            <person name="Zhang R."/>
        </authorList>
    </citation>
    <scope>NUCLEOTIDE SEQUENCE [LARGE SCALE GENOMIC DNA]</scope>
    <source>
        <strain evidence="9 10">WB1-6</strain>
    </source>
</reference>
<organism evidence="9 10">
    <name type="scientific">Pseudovibrio exalbescens</name>
    <dbReference type="NCBI Taxonomy" id="197461"/>
    <lineage>
        <taxon>Bacteria</taxon>
        <taxon>Pseudomonadati</taxon>
        <taxon>Pseudomonadota</taxon>
        <taxon>Alphaproteobacteria</taxon>
        <taxon>Hyphomicrobiales</taxon>
        <taxon>Stappiaceae</taxon>
        <taxon>Pseudovibrio</taxon>
    </lineage>
</organism>
<keyword evidence="5" id="KW-0809">Transit peptide</keyword>
<keyword evidence="4" id="KW-0274">FAD</keyword>
<evidence type="ECO:0000313" key="10">
    <source>
        <dbReference type="Proteomes" id="UP000185783"/>
    </source>
</evidence>
<dbReference type="GO" id="GO:1903457">
    <property type="term" value="P:lactate catabolic process"/>
    <property type="evidence" value="ECO:0007669"/>
    <property type="project" value="TreeGrafter"/>
</dbReference>
<dbReference type="FunFam" id="1.10.45.10:FF:000001">
    <property type="entry name" value="D-lactate dehydrogenase mitochondrial"/>
    <property type="match status" value="1"/>
</dbReference>
<dbReference type="InterPro" id="IPR036318">
    <property type="entry name" value="FAD-bd_PCMH-like_sf"/>
</dbReference>
<keyword evidence="6" id="KW-0560">Oxidoreductase</keyword>
<dbReference type="PANTHER" id="PTHR11748">
    <property type="entry name" value="D-LACTATE DEHYDROGENASE"/>
    <property type="match status" value="1"/>
</dbReference>
<name>A0A1U7JKV8_9HYPH</name>
<proteinExistence type="inferred from homology"/>
<evidence type="ECO:0000256" key="2">
    <source>
        <dbReference type="ARBA" id="ARBA00008000"/>
    </source>
</evidence>
<dbReference type="RefSeq" id="WP_028480120.1">
    <property type="nucleotide sequence ID" value="NZ_LVVZ01000005.1"/>
</dbReference>
<evidence type="ECO:0000256" key="3">
    <source>
        <dbReference type="ARBA" id="ARBA00022630"/>
    </source>
</evidence>
<evidence type="ECO:0000256" key="1">
    <source>
        <dbReference type="ARBA" id="ARBA00001974"/>
    </source>
</evidence>
<dbReference type="FunFam" id="3.30.70.2740:FF:000001">
    <property type="entry name" value="D-lactate dehydrogenase mitochondrial"/>
    <property type="match status" value="1"/>
</dbReference>
<dbReference type="GO" id="GO:0008720">
    <property type="term" value="F:D-lactate dehydrogenase (NAD+) activity"/>
    <property type="evidence" value="ECO:0007669"/>
    <property type="project" value="TreeGrafter"/>
</dbReference>
<dbReference type="PROSITE" id="PS51387">
    <property type="entry name" value="FAD_PCMH"/>
    <property type="match status" value="1"/>
</dbReference>
<evidence type="ECO:0000256" key="6">
    <source>
        <dbReference type="ARBA" id="ARBA00023002"/>
    </source>
</evidence>
<dbReference type="InterPro" id="IPR016169">
    <property type="entry name" value="FAD-bd_PCMH_sub2"/>
</dbReference>
<dbReference type="EC" id="1.1.2.4" evidence="7"/>
<accession>A0A1U7JKV8</accession>
<dbReference type="GO" id="GO:0071949">
    <property type="term" value="F:FAD binding"/>
    <property type="evidence" value="ECO:0007669"/>
    <property type="project" value="InterPro"/>
</dbReference>
<dbReference type="Pfam" id="PF01565">
    <property type="entry name" value="FAD_binding_4"/>
    <property type="match status" value="1"/>
</dbReference>
<keyword evidence="3" id="KW-0285">Flavoprotein</keyword>
<dbReference type="Gene3D" id="3.30.70.2740">
    <property type="match status" value="1"/>
</dbReference>
<evidence type="ECO:0000256" key="7">
    <source>
        <dbReference type="ARBA" id="ARBA00038897"/>
    </source>
</evidence>
<dbReference type="InterPro" id="IPR006094">
    <property type="entry name" value="Oxid_FAD_bind_N"/>
</dbReference>
<dbReference type="FunFam" id="3.30.465.10:FF:000016">
    <property type="entry name" value="probable D-lactate dehydrogenase, mitochondrial"/>
    <property type="match status" value="1"/>
</dbReference>
<dbReference type="EMBL" id="LVVZ01000005">
    <property type="protein sequence ID" value="OKL45380.1"/>
    <property type="molecule type" value="Genomic_DNA"/>
</dbReference>
<dbReference type="GO" id="GO:0004458">
    <property type="term" value="F:D-lactate dehydrogenase (cytochrome) activity"/>
    <property type="evidence" value="ECO:0007669"/>
    <property type="project" value="UniProtKB-EC"/>
</dbReference>
<dbReference type="STRING" id="197461.A3843_03375"/>
<comment type="cofactor">
    <cofactor evidence="1">
        <name>FAD</name>
        <dbReference type="ChEBI" id="CHEBI:57692"/>
    </cofactor>
</comment>
<dbReference type="Gene3D" id="1.10.45.10">
    <property type="entry name" value="Vanillyl-alcohol Oxidase, Chain A, domain 4"/>
    <property type="match status" value="1"/>
</dbReference>
<comment type="caution">
    <text evidence="9">The sequence shown here is derived from an EMBL/GenBank/DDBJ whole genome shotgun (WGS) entry which is preliminary data.</text>
</comment>
<comment type="similarity">
    <text evidence="2">Belongs to the FAD-binding oxidoreductase/transferase type 4 family.</text>
</comment>
<feature type="domain" description="FAD-binding PCMH-type" evidence="8">
    <location>
        <begin position="50"/>
        <end position="227"/>
    </location>
</feature>
<dbReference type="Pfam" id="PF02913">
    <property type="entry name" value="FAD-oxidase_C"/>
    <property type="match status" value="1"/>
</dbReference>
<dbReference type="Gene3D" id="3.30.465.10">
    <property type="match status" value="1"/>
</dbReference>
<dbReference type="InterPro" id="IPR016164">
    <property type="entry name" value="FAD-linked_Oxase-like_C"/>
</dbReference>
<evidence type="ECO:0000256" key="5">
    <source>
        <dbReference type="ARBA" id="ARBA00022946"/>
    </source>
</evidence>
<gene>
    <name evidence="9" type="ORF">A3843_03375</name>
</gene>
<dbReference type="InterPro" id="IPR016171">
    <property type="entry name" value="Vanillyl_alc_oxidase_C-sub2"/>
</dbReference>
<dbReference type="SUPFAM" id="SSF55103">
    <property type="entry name" value="FAD-linked oxidases, C-terminal domain"/>
    <property type="match status" value="1"/>
</dbReference>
<dbReference type="SUPFAM" id="SSF56176">
    <property type="entry name" value="FAD-binding/transporter-associated domain-like"/>
    <property type="match status" value="1"/>
</dbReference>
<keyword evidence="10" id="KW-1185">Reference proteome</keyword>
<dbReference type="InterPro" id="IPR004113">
    <property type="entry name" value="FAD-bd_oxidored_4_C"/>
</dbReference>
<evidence type="ECO:0000256" key="4">
    <source>
        <dbReference type="ARBA" id="ARBA00022827"/>
    </source>
</evidence>
<dbReference type="PANTHER" id="PTHR11748:SF111">
    <property type="entry name" value="D-LACTATE DEHYDROGENASE, MITOCHONDRIAL-RELATED"/>
    <property type="match status" value="1"/>
</dbReference>
<dbReference type="Proteomes" id="UP000185783">
    <property type="component" value="Unassembled WGS sequence"/>
</dbReference>
<dbReference type="InterPro" id="IPR016166">
    <property type="entry name" value="FAD-bd_PCMH"/>
</dbReference>
<evidence type="ECO:0000259" key="8">
    <source>
        <dbReference type="PROSITE" id="PS51387"/>
    </source>
</evidence>